<protein>
    <submittedName>
        <fullName evidence="2">Uncharacterized protein</fullName>
    </submittedName>
</protein>
<gene>
    <name evidence="2" type="ORF">XF2B_07330</name>
</gene>
<feature type="signal peptide" evidence="1">
    <location>
        <begin position="1"/>
        <end position="21"/>
    </location>
</feature>
<sequence length="284" mass="30412">MLLRRSIIATSLLAMTVAARADDKDVVARAFHSDPQYVVMNIPPRPEAWPGAIFTANMRIPIAYGKANDPAIRVGTSVAIDSSSGFDLGAKAQGSMSFLFGASADVSDAANIVMSFPDATVYDMDEAALRERVISTKGAIEAAKRGQLPLIVIRSYAGTPTITITRKASASAEAWAKLKQNVNVQGGADASSDNRISYKAGEKFIFAFETCQVTFDPKDLSKEVYTIRFASLPATLYAFREDDEQTKLAAAIAATTGVSVSAIKEHGLLGGEASMFRRNLGIRF</sequence>
<name>A0A809XIC2_9BRAD</name>
<dbReference type="EMBL" id="AP023092">
    <property type="protein sequence ID" value="BCE26964.1"/>
    <property type="molecule type" value="Genomic_DNA"/>
</dbReference>
<keyword evidence="1" id="KW-0732">Signal</keyword>
<evidence type="ECO:0000313" key="2">
    <source>
        <dbReference type="EMBL" id="BCE26964.1"/>
    </source>
</evidence>
<dbReference type="AlphaFoldDB" id="A0A809XIC2"/>
<evidence type="ECO:0000256" key="1">
    <source>
        <dbReference type="SAM" id="SignalP"/>
    </source>
</evidence>
<proteinExistence type="predicted"/>
<accession>A0A809XIC2</accession>
<reference evidence="2" key="1">
    <citation type="submission" date="2020-05" db="EMBL/GenBank/DDBJ databases">
        <title>Complete genome sequence of Bradyrhizobium diazoefficiens XF2 isolated from soybean nodule.</title>
        <authorList>
            <person name="Noda R."/>
            <person name="Kakizaki K."/>
            <person name="Minamisawa K."/>
        </authorList>
    </citation>
    <scope>NUCLEOTIDE SEQUENCE</scope>
    <source>
        <strain evidence="2">XF2</strain>
    </source>
</reference>
<feature type="chain" id="PRO_5032797538" evidence="1">
    <location>
        <begin position="22"/>
        <end position="284"/>
    </location>
</feature>
<organism evidence="2">
    <name type="scientific">Bradyrhizobium diazoefficiens</name>
    <dbReference type="NCBI Taxonomy" id="1355477"/>
    <lineage>
        <taxon>Bacteria</taxon>
        <taxon>Pseudomonadati</taxon>
        <taxon>Pseudomonadota</taxon>
        <taxon>Alphaproteobacteria</taxon>
        <taxon>Hyphomicrobiales</taxon>
        <taxon>Nitrobacteraceae</taxon>
        <taxon>Bradyrhizobium</taxon>
    </lineage>
</organism>